<keyword evidence="1" id="KW-0328">Glycosyltransferase</keyword>
<feature type="domain" description="Glycosyltransferase 2-like" evidence="3">
    <location>
        <begin position="7"/>
        <end position="139"/>
    </location>
</feature>
<evidence type="ECO:0000259" key="3">
    <source>
        <dbReference type="Pfam" id="PF00535"/>
    </source>
</evidence>
<organism evidence="4 5">
    <name type="scientific">Eubacterium cellulosolvens (strain ATCC 43171 / JCM 9499 / 6)</name>
    <name type="common">Cillobacterium cellulosolvens</name>
    <dbReference type="NCBI Taxonomy" id="633697"/>
    <lineage>
        <taxon>Bacteria</taxon>
        <taxon>Bacillati</taxon>
        <taxon>Bacillota</taxon>
        <taxon>Clostridia</taxon>
        <taxon>Eubacteriales</taxon>
        <taxon>Eubacteriaceae</taxon>
        <taxon>Eubacterium</taxon>
    </lineage>
</organism>
<dbReference type="PANTHER" id="PTHR22916:SF51">
    <property type="entry name" value="GLYCOSYLTRANSFERASE EPSH-RELATED"/>
    <property type="match status" value="1"/>
</dbReference>
<dbReference type="InterPro" id="IPR001173">
    <property type="entry name" value="Glyco_trans_2-like"/>
</dbReference>
<dbReference type="EMBL" id="CM001487">
    <property type="protein sequence ID" value="EIM55968.1"/>
    <property type="molecule type" value="Genomic_DNA"/>
</dbReference>
<dbReference type="Pfam" id="PF00535">
    <property type="entry name" value="Glycos_transf_2"/>
    <property type="match status" value="1"/>
</dbReference>
<dbReference type="InterPro" id="IPR029044">
    <property type="entry name" value="Nucleotide-diphossugar_trans"/>
</dbReference>
<protein>
    <submittedName>
        <fullName evidence="4">Glycosyl transferase</fullName>
    </submittedName>
</protein>
<evidence type="ECO:0000313" key="4">
    <source>
        <dbReference type="EMBL" id="EIM55968.1"/>
    </source>
</evidence>
<dbReference type="AlphaFoldDB" id="I5AQ95"/>
<sequence length="340" mass="39869">MNRPLVSVIVPAFNVEKYIETAIQDLRTQTYDNLECIVVDDGSTDHTLEICKEIAKLDSRIKIISKENGGVSSARNVGLQAATGDWVGFMDPDDRMDPEMFEFLVNASEQRGCDVVACRFVIEYYNEFEITFPHNPNFDVITIEGRNECVSSVQQLINVFLWNKIFRKDLIKEMLFDSELTVLEDAIFVYRAVDRAKCIRVIDVPCYHYRYLFSGLTRKTKTKEYLKSLETIERFIHYCEAEKLECTTDLKKWYLFLSARSLEGLFSIKRAADLELYEQAKINICKYPDEKKCLPFLKRFYVLIAERSFIVYRMCIRFKGRGKRMWLTINKLHTGIPFWK</sequence>
<dbReference type="Proteomes" id="UP000005753">
    <property type="component" value="Chromosome"/>
</dbReference>
<dbReference type="CDD" id="cd00761">
    <property type="entry name" value="Glyco_tranf_GTA_type"/>
    <property type="match status" value="1"/>
</dbReference>
<proteinExistence type="predicted"/>
<gene>
    <name evidence="4" type="ORF">EubceDRAFT1_0103</name>
</gene>
<dbReference type="STRING" id="633697.EubceDRAFT1_0103"/>
<reference evidence="4 5" key="1">
    <citation type="submission" date="2010-08" db="EMBL/GenBank/DDBJ databases">
        <authorList>
            <consortium name="US DOE Joint Genome Institute (JGI-PGF)"/>
            <person name="Lucas S."/>
            <person name="Copeland A."/>
            <person name="Lapidus A."/>
            <person name="Cheng J.-F."/>
            <person name="Bruce D."/>
            <person name="Goodwin L."/>
            <person name="Pitluck S."/>
            <person name="Land M.L."/>
            <person name="Hauser L."/>
            <person name="Chang Y.-J."/>
            <person name="Anderson I.J."/>
            <person name="Johnson E."/>
            <person name="Mulhopadhyay B."/>
            <person name="Kyrpides N."/>
            <person name="Woyke T.J."/>
        </authorList>
    </citation>
    <scope>NUCLEOTIDE SEQUENCE [LARGE SCALE GENOMIC DNA]</scope>
    <source>
        <strain evidence="4 5">6</strain>
    </source>
</reference>
<evidence type="ECO:0000256" key="2">
    <source>
        <dbReference type="ARBA" id="ARBA00022679"/>
    </source>
</evidence>
<dbReference type="OrthoDB" id="1771649at2"/>
<name>I5AQ95_EUBC6</name>
<reference evidence="4 5" key="2">
    <citation type="submission" date="2012-02" db="EMBL/GenBank/DDBJ databases">
        <title>Improved High-Quality Draft sequence of Eubacterium cellulosolvens 6.</title>
        <authorList>
            <consortium name="US DOE Joint Genome Institute"/>
            <person name="Lucas S."/>
            <person name="Han J."/>
            <person name="Lapidus A."/>
            <person name="Cheng J.-F."/>
            <person name="Goodwin L."/>
            <person name="Pitluck S."/>
            <person name="Peters L."/>
            <person name="Mikhailova N."/>
            <person name="Gu W."/>
            <person name="Detter J.C."/>
            <person name="Han C."/>
            <person name="Tapia R."/>
            <person name="Land M."/>
            <person name="Hauser L."/>
            <person name="Kyrpides N."/>
            <person name="Ivanova N."/>
            <person name="Pagani I."/>
            <person name="Johnson E."/>
            <person name="Mukhopadhyay B."/>
            <person name="Anderson I."/>
            <person name="Woyke T."/>
        </authorList>
    </citation>
    <scope>NUCLEOTIDE SEQUENCE [LARGE SCALE GENOMIC DNA]</scope>
    <source>
        <strain evidence="4 5">6</strain>
    </source>
</reference>
<keyword evidence="5" id="KW-1185">Reference proteome</keyword>
<dbReference type="SUPFAM" id="SSF53448">
    <property type="entry name" value="Nucleotide-diphospho-sugar transferases"/>
    <property type="match status" value="1"/>
</dbReference>
<keyword evidence="2 4" id="KW-0808">Transferase</keyword>
<dbReference type="HOGENOM" id="CLU_025996_25_1_9"/>
<dbReference type="eggNOG" id="COG1215">
    <property type="taxonomic scope" value="Bacteria"/>
</dbReference>
<accession>I5AQ95</accession>
<dbReference type="PANTHER" id="PTHR22916">
    <property type="entry name" value="GLYCOSYLTRANSFERASE"/>
    <property type="match status" value="1"/>
</dbReference>
<evidence type="ECO:0000256" key="1">
    <source>
        <dbReference type="ARBA" id="ARBA00022676"/>
    </source>
</evidence>
<evidence type="ECO:0000313" key="5">
    <source>
        <dbReference type="Proteomes" id="UP000005753"/>
    </source>
</evidence>
<dbReference type="Gene3D" id="3.90.550.10">
    <property type="entry name" value="Spore Coat Polysaccharide Biosynthesis Protein SpsA, Chain A"/>
    <property type="match status" value="1"/>
</dbReference>
<dbReference type="GO" id="GO:0016757">
    <property type="term" value="F:glycosyltransferase activity"/>
    <property type="evidence" value="ECO:0007669"/>
    <property type="project" value="UniProtKB-KW"/>
</dbReference>